<dbReference type="PROSITE" id="PS51829">
    <property type="entry name" value="P_HOMO_B"/>
    <property type="match status" value="1"/>
</dbReference>
<dbReference type="Gene3D" id="2.40.10.10">
    <property type="entry name" value="Trypsin-like serine proteases"/>
    <property type="match status" value="2"/>
</dbReference>
<dbReference type="SUPFAM" id="SSF50494">
    <property type="entry name" value="Trypsin-like serine proteases"/>
    <property type="match status" value="1"/>
</dbReference>
<sequence>MSARLTVQPLSAVEVADVPAIDAQAEFAAAEQVALLAPGPQSYAIPTAVHLTPQTAGTWEALPKGSRLWRLRVLAPGATDLNFGFTRYRLPQGAALHIISSSEDHYEGPFTAEDNRIHGQLWTPVIPGDEAVIELYVPSGGEEPELVLSHIGSGFRDLFKREPDLIKQSGACNIDVICPEGDPWRNEIRSVARYSIGGAGLCTGTLIMDAESSFTPFFLTANHCGITLDTAPTLVFFWNFESLNCGDRSGGSLADTQSGATFRAARADVDMALVELDAQPDAAFNVFYSGWDRSGMVPMGSVGIHHPAGDVKAISFNDDPLTTGNSCIGPVGRGNTHWSVDDWEQGTTERGSSGSGLWDPANQKLVGFLSGGRAACGILDFDCYGKFSEAWEGDTAAERLRDWLDPNNLGVMMVDGADPDDDTDPPPDGGPELPADIPDNDPAGVSSPRDIMETGTVTELAVRVQINHTWVGDLRIVLRSPAGTEVILLDRPGVPNTNFGCSNDNMDVTFRDGAGIDPETHCEGTIPWLTGDALPVDALSMLAGESRQGMWTLTVSDNAMFDIGQLVNWELIFDLNVPPTQKAGR</sequence>
<dbReference type="Pfam" id="PF01483">
    <property type="entry name" value="P_proprotein"/>
    <property type="match status" value="1"/>
</dbReference>
<feature type="region of interest" description="Disordered" evidence="3">
    <location>
        <begin position="412"/>
        <end position="447"/>
    </location>
</feature>
<dbReference type="InterPro" id="IPR043504">
    <property type="entry name" value="Peptidase_S1_PA_chymotrypsin"/>
</dbReference>
<evidence type="ECO:0000256" key="3">
    <source>
        <dbReference type="SAM" id="MobiDB-lite"/>
    </source>
</evidence>
<keyword evidence="1" id="KW-0645">Protease</keyword>
<evidence type="ECO:0000313" key="5">
    <source>
        <dbReference type="EMBL" id="ETX06040.1"/>
    </source>
</evidence>
<keyword evidence="2" id="KW-0378">Hydrolase</keyword>
<dbReference type="InterPro" id="IPR009003">
    <property type="entry name" value="Peptidase_S1_PA"/>
</dbReference>
<dbReference type="PANTHER" id="PTHR36234">
    <property type="entry name" value="LYSYL ENDOPEPTIDASE"/>
    <property type="match status" value="1"/>
</dbReference>
<dbReference type="PATRIC" id="fig|1429439.4.peg.3297"/>
<evidence type="ECO:0000313" key="6">
    <source>
        <dbReference type="Proteomes" id="UP000019140"/>
    </source>
</evidence>
<comment type="caution">
    <text evidence="5">The sequence shown here is derived from an EMBL/GenBank/DDBJ whole genome shotgun (WGS) entry which is preliminary data.</text>
</comment>
<dbReference type="InterPro" id="IPR002884">
    <property type="entry name" value="P_dom"/>
</dbReference>
<evidence type="ECO:0000256" key="2">
    <source>
        <dbReference type="ARBA" id="ARBA00022801"/>
    </source>
</evidence>
<dbReference type="Gene3D" id="2.60.120.260">
    <property type="entry name" value="Galactose-binding domain-like"/>
    <property type="match status" value="1"/>
</dbReference>
<keyword evidence="6" id="KW-1185">Reference proteome</keyword>
<dbReference type="GO" id="GO:0004252">
    <property type="term" value="F:serine-type endopeptidase activity"/>
    <property type="evidence" value="ECO:0007669"/>
    <property type="project" value="InterPro"/>
</dbReference>
<dbReference type="InterPro" id="IPR008979">
    <property type="entry name" value="Galactose-bd-like_sf"/>
</dbReference>
<proteinExistence type="predicted"/>
<accession>W4M759</accession>
<dbReference type="PANTHER" id="PTHR36234:SF5">
    <property type="entry name" value="LYSYL ENDOPEPTIDASE"/>
    <property type="match status" value="1"/>
</dbReference>
<name>W4M759_9BACT</name>
<dbReference type="Proteomes" id="UP000019140">
    <property type="component" value="Unassembled WGS sequence"/>
</dbReference>
<organism evidence="5 6">
    <name type="scientific">Candidatus Entotheonella gemina</name>
    <dbReference type="NCBI Taxonomy" id="1429439"/>
    <lineage>
        <taxon>Bacteria</taxon>
        <taxon>Pseudomonadati</taxon>
        <taxon>Nitrospinota/Tectimicrobiota group</taxon>
        <taxon>Candidatus Tectimicrobiota</taxon>
        <taxon>Candidatus Entotheonellia</taxon>
        <taxon>Candidatus Entotheonellales</taxon>
        <taxon>Candidatus Entotheonellaceae</taxon>
        <taxon>Candidatus Entotheonella</taxon>
    </lineage>
</organism>
<dbReference type="GO" id="GO:0006508">
    <property type="term" value="P:proteolysis"/>
    <property type="evidence" value="ECO:0007669"/>
    <property type="project" value="UniProtKB-KW"/>
</dbReference>
<gene>
    <name evidence="5" type="ORF">ETSY2_19425</name>
</gene>
<dbReference type="EMBL" id="AZHX01000796">
    <property type="protein sequence ID" value="ETX06040.1"/>
    <property type="molecule type" value="Genomic_DNA"/>
</dbReference>
<dbReference type="HOGENOM" id="CLU_465963_0_0_7"/>
<protein>
    <recommendedName>
        <fullName evidence="4">P/Homo B domain-containing protein</fullName>
    </recommendedName>
</protein>
<dbReference type="SUPFAM" id="SSF49785">
    <property type="entry name" value="Galactose-binding domain-like"/>
    <property type="match status" value="1"/>
</dbReference>
<feature type="domain" description="P/Homo B" evidence="4">
    <location>
        <begin position="429"/>
        <end position="580"/>
    </location>
</feature>
<evidence type="ECO:0000259" key="4">
    <source>
        <dbReference type="PROSITE" id="PS51829"/>
    </source>
</evidence>
<reference evidence="5 6" key="1">
    <citation type="journal article" date="2014" name="Nature">
        <title>An environmental bacterial taxon with a large and distinct metabolic repertoire.</title>
        <authorList>
            <person name="Wilson M.C."/>
            <person name="Mori T."/>
            <person name="Ruckert C."/>
            <person name="Uria A.R."/>
            <person name="Helf M.J."/>
            <person name="Takada K."/>
            <person name="Gernert C."/>
            <person name="Steffens U.A."/>
            <person name="Heycke N."/>
            <person name="Schmitt S."/>
            <person name="Rinke C."/>
            <person name="Helfrich E.J."/>
            <person name="Brachmann A.O."/>
            <person name="Gurgui C."/>
            <person name="Wakimoto T."/>
            <person name="Kracht M."/>
            <person name="Crusemann M."/>
            <person name="Hentschel U."/>
            <person name="Abe I."/>
            <person name="Matsunaga S."/>
            <person name="Kalinowski J."/>
            <person name="Takeyama H."/>
            <person name="Piel J."/>
        </authorList>
    </citation>
    <scope>NUCLEOTIDE SEQUENCE [LARGE SCALE GENOMIC DNA]</scope>
    <source>
        <strain evidence="6">TSY2</strain>
    </source>
</reference>
<dbReference type="AlphaFoldDB" id="W4M759"/>
<evidence type="ECO:0000256" key="1">
    <source>
        <dbReference type="ARBA" id="ARBA00022670"/>
    </source>
</evidence>